<name>A0AAN1JLU6_9BURK</name>
<keyword evidence="1" id="KW-0560">Oxidoreductase</keyword>
<dbReference type="Gene3D" id="3.30.9.10">
    <property type="entry name" value="D-Amino Acid Oxidase, subunit A, domain 2"/>
    <property type="match status" value="1"/>
</dbReference>
<dbReference type="GO" id="GO:0005737">
    <property type="term" value="C:cytoplasm"/>
    <property type="evidence" value="ECO:0007669"/>
    <property type="project" value="TreeGrafter"/>
</dbReference>
<dbReference type="Proteomes" id="UP000236649">
    <property type="component" value="Chromosome 5"/>
</dbReference>
<evidence type="ECO:0000256" key="1">
    <source>
        <dbReference type="ARBA" id="ARBA00023002"/>
    </source>
</evidence>
<dbReference type="PANTHER" id="PTHR13847:SF285">
    <property type="entry name" value="FAD DEPENDENT OXIDOREDUCTASE DOMAIN-CONTAINING PROTEIN"/>
    <property type="match status" value="1"/>
</dbReference>
<sequence length="460" mass="50553">MPSPQELTQLPNRPLWHEPSCARDMLDREEQADVVIVGAGYTGLWTAYYLLKAQPSLKVVLLEREAVGFGASGRNGGWASAIFPISLERVAQMYSHAAALHLQTAMNETVNEIGRVLNLEGVDADYAKQGFLSLARSQPQFDRIQASVDASVRFGLPDQWRALDAKEASTRIGAERALGGLYTEHCALIHPGKLVRGLADVVEGMGARIYEKTAALHIAPGQVTTAHGGVEARTVVRATEAFSCQLPENNRSVIPLYSLVLATEPLPQAFRQRLRLDHRLAFNDMRHLRVYGQVTAEGRLVFGGRGAPYRFGSRISPEDDLVDKVHANIHAAMLEFFPDLADTRITHRWGGALGVSRDWCPTVSMDKDARIAWAGNYVGDGVATSNLAGRILRNLILDCNDEINQLPVVNHRSPAWEPEPFRWIGVNGGLTAAGFSDFEERVTNQPSRTARVLEKLTGAH</sequence>
<gene>
    <name evidence="3" type="ORF">C2L64_49045</name>
</gene>
<dbReference type="AlphaFoldDB" id="A0AAN1JLU6"/>
<dbReference type="PANTHER" id="PTHR13847">
    <property type="entry name" value="SARCOSINE DEHYDROGENASE-RELATED"/>
    <property type="match status" value="1"/>
</dbReference>
<dbReference type="Gene3D" id="3.50.50.60">
    <property type="entry name" value="FAD/NAD(P)-binding domain"/>
    <property type="match status" value="1"/>
</dbReference>
<dbReference type="Pfam" id="PF01266">
    <property type="entry name" value="DAO"/>
    <property type="match status" value="1"/>
</dbReference>
<dbReference type="InterPro" id="IPR036188">
    <property type="entry name" value="FAD/NAD-bd_sf"/>
</dbReference>
<dbReference type="InterPro" id="IPR006076">
    <property type="entry name" value="FAD-dep_OxRdtase"/>
</dbReference>
<dbReference type="EMBL" id="CP026109">
    <property type="protein sequence ID" value="AUT76231.1"/>
    <property type="molecule type" value="Genomic_DNA"/>
</dbReference>
<accession>A0AAN1JLU6</accession>
<organism evidence="3 4">
    <name type="scientific">Paraburkholderia hospita</name>
    <dbReference type="NCBI Taxonomy" id="169430"/>
    <lineage>
        <taxon>Bacteria</taxon>
        <taxon>Pseudomonadati</taxon>
        <taxon>Pseudomonadota</taxon>
        <taxon>Betaproteobacteria</taxon>
        <taxon>Burkholderiales</taxon>
        <taxon>Burkholderiaceae</taxon>
        <taxon>Paraburkholderia</taxon>
    </lineage>
</organism>
<evidence type="ECO:0000313" key="4">
    <source>
        <dbReference type="Proteomes" id="UP000236649"/>
    </source>
</evidence>
<evidence type="ECO:0000259" key="2">
    <source>
        <dbReference type="Pfam" id="PF01266"/>
    </source>
</evidence>
<protein>
    <submittedName>
        <fullName evidence="3">FAD-dependent oxidoreductase</fullName>
    </submittedName>
</protein>
<proteinExistence type="predicted"/>
<dbReference type="SUPFAM" id="SSF51905">
    <property type="entry name" value="FAD/NAD(P)-binding domain"/>
    <property type="match status" value="1"/>
</dbReference>
<dbReference type="GO" id="GO:0016491">
    <property type="term" value="F:oxidoreductase activity"/>
    <property type="evidence" value="ECO:0007669"/>
    <property type="project" value="UniProtKB-KW"/>
</dbReference>
<reference evidence="3 4" key="1">
    <citation type="submission" date="2018-01" db="EMBL/GenBank/DDBJ databases">
        <title>Species boundaries and ecological features among Paraburkholderia terrae DSMZ17804T, P. hospita DSMZ17164T and P. caribensis DSMZ13236T.</title>
        <authorList>
            <person name="Pratama A.A."/>
        </authorList>
    </citation>
    <scope>NUCLEOTIDE SEQUENCE [LARGE SCALE GENOMIC DNA]</scope>
    <source>
        <strain evidence="3 4">DSM 17164</strain>
    </source>
</reference>
<feature type="domain" description="FAD dependent oxidoreductase" evidence="2">
    <location>
        <begin position="33"/>
        <end position="393"/>
    </location>
</feature>
<dbReference type="KEGG" id="phs:C2L64_49045"/>
<evidence type="ECO:0000313" key="3">
    <source>
        <dbReference type="EMBL" id="AUT76231.1"/>
    </source>
</evidence>